<name>A0A6M1RHT0_9BACT</name>
<dbReference type="GO" id="GO:0090374">
    <property type="term" value="P:oligopeptide export from mitochondrion"/>
    <property type="evidence" value="ECO:0007669"/>
    <property type="project" value="TreeGrafter"/>
</dbReference>
<keyword evidence="7 8" id="KW-0472">Membrane</keyword>
<dbReference type="GO" id="GO:0016887">
    <property type="term" value="F:ATP hydrolysis activity"/>
    <property type="evidence" value="ECO:0007669"/>
    <property type="project" value="InterPro"/>
</dbReference>
<evidence type="ECO:0000256" key="8">
    <source>
        <dbReference type="SAM" id="Phobius"/>
    </source>
</evidence>
<keyword evidence="3 8" id="KW-0812">Transmembrane</keyword>
<dbReference type="InterPro" id="IPR003593">
    <property type="entry name" value="AAA+_ATPase"/>
</dbReference>
<evidence type="ECO:0000256" key="3">
    <source>
        <dbReference type="ARBA" id="ARBA00022692"/>
    </source>
</evidence>
<dbReference type="EMBL" id="JAAKYA010000062">
    <property type="protein sequence ID" value="NGO39608.1"/>
    <property type="molecule type" value="Genomic_DNA"/>
</dbReference>
<feature type="transmembrane region" description="Helical" evidence="8">
    <location>
        <begin position="36"/>
        <end position="56"/>
    </location>
</feature>
<accession>A0A6M1RHT0</accession>
<evidence type="ECO:0000256" key="7">
    <source>
        <dbReference type="ARBA" id="ARBA00023136"/>
    </source>
</evidence>
<dbReference type="InterPro" id="IPR011527">
    <property type="entry name" value="ABC1_TM_dom"/>
</dbReference>
<protein>
    <submittedName>
        <fullName evidence="11">ABC transporter ATP-binding protein</fullName>
    </submittedName>
</protein>
<keyword evidence="6 8" id="KW-1133">Transmembrane helix</keyword>
<evidence type="ECO:0000256" key="2">
    <source>
        <dbReference type="ARBA" id="ARBA00022448"/>
    </source>
</evidence>
<feature type="transmembrane region" description="Helical" evidence="8">
    <location>
        <begin position="159"/>
        <end position="176"/>
    </location>
</feature>
<feature type="domain" description="ABC transporter" evidence="9">
    <location>
        <begin position="357"/>
        <end position="600"/>
    </location>
</feature>
<evidence type="ECO:0000313" key="11">
    <source>
        <dbReference type="EMBL" id="NGO39608.1"/>
    </source>
</evidence>
<dbReference type="PROSITE" id="PS50893">
    <property type="entry name" value="ABC_TRANSPORTER_2"/>
    <property type="match status" value="1"/>
</dbReference>
<dbReference type="AlphaFoldDB" id="A0A6M1RHT0"/>
<dbReference type="GO" id="GO:0005524">
    <property type="term" value="F:ATP binding"/>
    <property type="evidence" value="ECO:0007669"/>
    <property type="project" value="UniProtKB-KW"/>
</dbReference>
<organism evidence="11 12">
    <name type="scientific">Limisphaera ngatamarikiensis</name>
    <dbReference type="NCBI Taxonomy" id="1324935"/>
    <lineage>
        <taxon>Bacteria</taxon>
        <taxon>Pseudomonadati</taxon>
        <taxon>Verrucomicrobiota</taxon>
        <taxon>Verrucomicrobiia</taxon>
        <taxon>Limisphaerales</taxon>
        <taxon>Limisphaeraceae</taxon>
        <taxon>Limisphaera</taxon>
    </lineage>
</organism>
<sequence>MSTHPGFGAHTDPTFRSAPRPTGEVIRRVSVYLKPYWYMAVGTVACALMSLAAGLAYPKLTRLLIDEVIVAGRREWLTPAALGLIGAFFLREAFNSLRIRINNRLEQNVIFDMRCQLYARLQRLPVSWFDQRATGDVMTRVIEDVNQVERLLIDGTEQGSVALLSIVGAMVFMWLYSPTLTLVALIPAPFLVAGALWYTLTAHRRYRRQREAASALNALLMDNLQGIREVKACGREDHEDRRFAARADELRKGTLTVMLAWAWYGPAMQFLGALGIGLILWVGGKLVLEGRMEVGQLVAFMLYAGMFFYEPIGRLHGLNQMLQAARAAAARVFDILDTEPERPNRKAVLRTPVRGEVVYEDVCFAYPTHDASGNIRPGRPVLRHISLRAEPGQMIALVGPTGAGKSTLVHLLPAFYEPTAGRILIDGQDIHHVRLDSLRAHISIVSQEPFLFNGTVRENILYGRLDASEEELLAAARAANCHEFISRLPDGYDSRVGERGVKLSVGEKQRISIARALLKNAPILILDEATASVDTATERLIQEALERLMAGRTSFVIAHRLSTVRRADQILVIRQGEIVERGTHDELLAANGLYARLARIQDTRSIEESFARLGLT</sequence>
<dbReference type="InterPro" id="IPR017871">
    <property type="entry name" value="ABC_transporter-like_CS"/>
</dbReference>
<evidence type="ECO:0000313" key="12">
    <source>
        <dbReference type="Proteomes" id="UP000477311"/>
    </source>
</evidence>
<dbReference type="Pfam" id="PF00664">
    <property type="entry name" value="ABC_membrane"/>
    <property type="match status" value="1"/>
</dbReference>
<dbReference type="PANTHER" id="PTHR43394:SF1">
    <property type="entry name" value="ATP-BINDING CASSETTE SUB-FAMILY B MEMBER 10, MITOCHONDRIAL"/>
    <property type="match status" value="1"/>
</dbReference>
<evidence type="ECO:0000256" key="6">
    <source>
        <dbReference type="ARBA" id="ARBA00022989"/>
    </source>
</evidence>
<dbReference type="InterPro" id="IPR036640">
    <property type="entry name" value="ABC1_TM_sf"/>
</dbReference>
<dbReference type="PANTHER" id="PTHR43394">
    <property type="entry name" value="ATP-DEPENDENT PERMEASE MDL1, MITOCHONDRIAL"/>
    <property type="match status" value="1"/>
</dbReference>
<dbReference type="Gene3D" id="3.40.50.300">
    <property type="entry name" value="P-loop containing nucleotide triphosphate hydrolases"/>
    <property type="match status" value="1"/>
</dbReference>
<dbReference type="InterPro" id="IPR027417">
    <property type="entry name" value="P-loop_NTPase"/>
</dbReference>
<dbReference type="FunFam" id="3.40.50.300:FF:000287">
    <property type="entry name" value="Multidrug ABC transporter ATP-binding protein"/>
    <property type="match status" value="1"/>
</dbReference>
<dbReference type="PROSITE" id="PS00211">
    <property type="entry name" value="ABC_TRANSPORTER_1"/>
    <property type="match status" value="1"/>
</dbReference>
<dbReference type="RefSeq" id="WP_165107735.1">
    <property type="nucleotide sequence ID" value="NZ_JAAKYA010000062.1"/>
</dbReference>
<feature type="domain" description="ABC transmembrane type-1" evidence="10">
    <location>
        <begin position="41"/>
        <end position="308"/>
    </location>
</feature>
<dbReference type="GO" id="GO:0005886">
    <property type="term" value="C:plasma membrane"/>
    <property type="evidence" value="ECO:0007669"/>
    <property type="project" value="UniProtKB-SubCell"/>
</dbReference>
<evidence type="ECO:0000256" key="1">
    <source>
        <dbReference type="ARBA" id="ARBA00004651"/>
    </source>
</evidence>
<dbReference type="SUPFAM" id="SSF52540">
    <property type="entry name" value="P-loop containing nucleoside triphosphate hydrolases"/>
    <property type="match status" value="1"/>
</dbReference>
<dbReference type="InterPro" id="IPR003439">
    <property type="entry name" value="ABC_transporter-like_ATP-bd"/>
</dbReference>
<dbReference type="SUPFAM" id="SSF90123">
    <property type="entry name" value="ABC transporter transmembrane region"/>
    <property type="match status" value="1"/>
</dbReference>
<dbReference type="SMART" id="SM00382">
    <property type="entry name" value="AAA"/>
    <property type="match status" value="1"/>
</dbReference>
<evidence type="ECO:0000256" key="4">
    <source>
        <dbReference type="ARBA" id="ARBA00022741"/>
    </source>
</evidence>
<dbReference type="GO" id="GO:0015421">
    <property type="term" value="F:ABC-type oligopeptide transporter activity"/>
    <property type="evidence" value="ECO:0007669"/>
    <property type="project" value="TreeGrafter"/>
</dbReference>
<keyword evidence="4" id="KW-0547">Nucleotide-binding</keyword>
<evidence type="ECO:0000256" key="5">
    <source>
        <dbReference type="ARBA" id="ARBA00022840"/>
    </source>
</evidence>
<dbReference type="Gene3D" id="1.20.1560.10">
    <property type="entry name" value="ABC transporter type 1, transmembrane domain"/>
    <property type="match status" value="1"/>
</dbReference>
<keyword evidence="2" id="KW-0813">Transport</keyword>
<comment type="caution">
    <text evidence="11">The sequence shown here is derived from an EMBL/GenBank/DDBJ whole genome shotgun (WGS) entry which is preliminary data.</text>
</comment>
<dbReference type="Proteomes" id="UP000477311">
    <property type="component" value="Unassembled WGS sequence"/>
</dbReference>
<reference evidence="11 12" key="1">
    <citation type="submission" date="2020-02" db="EMBL/GenBank/DDBJ databases">
        <title>Draft genome sequence of Limisphaera ngatamarikiensis NGM72.4T, a thermophilic Verrucomicrobia grouped in subdivision 3.</title>
        <authorList>
            <person name="Carere C.R."/>
            <person name="Steen J."/>
            <person name="Hugenholtz P."/>
            <person name="Stott M.B."/>
        </authorList>
    </citation>
    <scope>NUCLEOTIDE SEQUENCE [LARGE SCALE GENOMIC DNA]</scope>
    <source>
        <strain evidence="11 12">NGM72.4</strain>
    </source>
</reference>
<feature type="transmembrane region" description="Helical" evidence="8">
    <location>
        <begin position="182"/>
        <end position="200"/>
    </location>
</feature>
<feature type="transmembrane region" description="Helical" evidence="8">
    <location>
        <begin position="76"/>
        <end position="94"/>
    </location>
</feature>
<comment type="subcellular location">
    <subcellularLocation>
        <location evidence="1">Cell membrane</location>
        <topology evidence="1">Multi-pass membrane protein</topology>
    </subcellularLocation>
</comment>
<gene>
    <name evidence="11" type="ORF">G4L39_09400</name>
</gene>
<keyword evidence="12" id="KW-1185">Reference proteome</keyword>
<evidence type="ECO:0000259" key="10">
    <source>
        <dbReference type="PROSITE" id="PS50929"/>
    </source>
</evidence>
<dbReference type="Pfam" id="PF00005">
    <property type="entry name" value="ABC_tran"/>
    <property type="match status" value="1"/>
</dbReference>
<feature type="transmembrane region" description="Helical" evidence="8">
    <location>
        <begin position="261"/>
        <end position="282"/>
    </location>
</feature>
<keyword evidence="5 11" id="KW-0067">ATP-binding</keyword>
<dbReference type="CDD" id="cd18778">
    <property type="entry name" value="ABC_6TM_exporter_like"/>
    <property type="match status" value="1"/>
</dbReference>
<dbReference type="PROSITE" id="PS50929">
    <property type="entry name" value="ABC_TM1F"/>
    <property type="match status" value="1"/>
</dbReference>
<evidence type="ECO:0000259" key="9">
    <source>
        <dbReference type="PROSITE" id="PS50893"/>
    </source>
</evidence>
<proteinExistence type="predicted"/>
<dbReference type="InterPro" id="IPR039421">
    <property type="entry name" value="Type_1_exporter"/>
</dbReference>